<organism evidence="1">
    <name type="scientific">marine sediment metagenome</name>
    <dbReference type="NCBI Taxonomy" id="412755"/>
    <lineage>
        <taxon>unclassified sequences</taxon>
        <taxon>metagenomes</taxon>
        <taxon>ecological metagenomes</taxon>
    </lineage>
</organism>
<accession>A0A0F9EJ11</accession>
<proteinExistence type="predicted"/>
<dbReference type="EMBL" id="LAZR01036798">
    <property type="protein sequence ID" value="KKL23898.1"/>
    <property type="molecule type" value="Genomic_DNA"/>
</dbReference>
<reference evidence="1" key="1">
    <citation type="journal article" date="2015" name="Nature">
        <title>Complex archaea that bridge the gap between prokaryotes and eukaryotes.</title>
        <authorList>
            <person name="Spang A."/>
            <person name="Saw J.H."/>
            <person name="Jorgensen S.L."/>
            <person name="Zaremba-Niedzwiedzka K."/>
            <person name="Martijn J."/>
            <person name="Lind A.E."/>
            <person name="van Eijk R."/>
            <person name="Schleper C."/>
            <person name="Guy L."/>
            <person name="Ettema T.J."/>
        </authorList>
    </citation>
    <scope>NUCLEOTIDE SEQUENCE</scope>
</reference>
<comment type="caution">
    <text evidence="1">The sequence shown here is derived from an EMBL/GenBank/DDBJ whole genome shotgun (WGS) entry which is preliminary data.</text>
</comment>
<sequence length="74" mass="8051">MTPGPTRIADLTLAAGLRRAAFAREVFVPGAPESCALLAKSQLNICVLMRVLDHLLALFEAVIVRKRDDVADYV</sequence>
<protein>
    <submittedName>
        <fullName evidence="1">Uncharacterized protein</fullName>
    </submittedName>
</protein>
<name>A0A0F9EJ11_9ZZZZ</name>
<dbReference type="AlphaFoldDB" id="A0A0F9EJ11"/>
<evidence type="ECO:0000313" key="1">
    <source>
        <dbReference type="EMBL" id="KKL23898.1"/>
    </source>
</evidence>
<feature type="non-terminal residue" evidence="1">
    <location>
        <position position="74"/>
    </location>
</feature>
<gene>
    <name evidence="1" type="ORF">LCGC14_2420770</name>
</gene>